<evidence type="ECO:0000256" key="6">
    <source>
        <dbReference type="ARBA" id="ARBA00022989"/>
    </source>
</evidence>
<dbReference type="EMBL" id="JAKEKT020000012">
    <property type="protein sequence ID" value="KAL1647339.1"/>
    <property type="molecule type" value="Genomic_DNA"/>
</dbReference>
<feature type="transmembrane region" description="Helical" evidence="8">
    <location>
        <begin position="87"/>
        <end position="109"/>
    </location>
</feature>
<evidence type="ECO:0000313" key="10">
    <source>
        <dbReference type="Proteomes" id="UP001521184"/>
    </source>
</evidence>
<dbReference type="InterPro" id="IPR018460">
    <property type="entry name" value="Battenin_disease_Cln3_subgr"/>
</dbReference>
<keyword evidence="4 8" id="KW-0812">Transmembrane</keyword>
<evidence type="ECO:0000256" key="2">
    <source>
        <dbReference type="ARBA" id="ARBA00007467"/>
    </source>
</evidence>
<evidence type="ECO:0000256" key="8">
    <source>
        <dbReference type="RuleBase" id="RU361113"/>
    </source>
</evidence>
<evidence type="ECO:0000256" key="4">
    <source>
        <dbReference type="ARBA" id="ARBA00022692"/>
    </source>
</evidence>
<dbReference type="InterPro" id="IPR003492">
    <property type="entry name" value="Battenin_disease_Cln3"/>
</dbReference>
<evidence type="ECO:0000256" key="1">
    <source>
        <dbReference type="ARBA" id="ARBA00004127"/>
    </source>
</evidence>
<evidence type="ECO:0000256" key="7">
    <source>
        <dbReference type="ARBA" id="ARBA00023136"/>
    </source>
</evidence>
<feature type="transmembrane region" description="Helical" evidence="8">
    <location>
        <begin position="150"/>
        <end position="170"/>
    </location>
</feature>
<comment type="subcellular location">
    <subcellularLocation>
        <location evidence="1">Endomembrane system</location>
        <topology evidence="1">Multi-pass membrane protein</topology>
    </subcellularLocation>
    <subcellularLocation>
        <location evidence="8">Vacuole membrane</location>
        <topology evidence="8">Multi-pass membrane protein</topology>
    </subcellularLocation>
</comment>
<feature type="transmembrane region" description="Helical" evidence="8">
    <location>
        <begin position="29"/>
        <end position="49"/>
    </location>
</feature>
<evidence type="ECO:0000256" key="5">
    <source>
        <dbReference type="ARBA" id="ARBA00022970"/>
    </source>
</evidence>
<sequence length="411" mass="44319">MPGTPAASWAVYRAKLGAVFEGADPRVCAAFWLFGLINNVLYVIILSAAVDLVGPAVPKGVVLLADVIPSFITKLIAPYFIHQVPYAVRIFVFVGLSTAGMLLIALTPAGRDGGAIGIRMLGIIFASLSSGGGELSFLGLTHYYGHFSLAAWGSGTGGAGLVGAGAYVLATTTIGLPVRTSLLAFSFLPVIMLVSFFLILPRGPLQSSARQAEYERLGGDEDAEDDVRDPLEDNDGLLGASTIMLPLLLVYIAEYTINQGVAPTLLFPLSSSPFSEYRAFYPTYNAIYQVGVFLSRSSTPFFRIHHLYIPSFLQIANLALLTAHAVWDFIPSVWIIFLIVFWEGLLGGLVYVSTFAEITDNVPKEEREFSLSATSVSDSAGICTAGFLGMAFEVWLCDWQVAHGRDYCRRT</sequence>
<dbReference type="SUPFAM" id="SSF103473">
    <property type="entry name" value="MFS general substrate transporter"/>
    <property type="match status" value="1"/>
</dbReference>
<organism evidence="9 10">
    <name type="scientific">Diplodia intermedia</name>
    <dbReference type="NCBI Taxonomy" id="856260"/>
    <lineage>
        <taxon>Eukaryota</taxon>
        <taxon>Fungi</taxon>
        <taxon>Dikarya</taxon>
        <taxon>Ascomycota</taxon>
        <taxon>Pezizomycotina</taxon>
        <taxon>Dothideomycetes</taxon>
        <taxon>Dothideomycetes incertae sedis</taxon>
        <taxon>Botryosphaeriales</taxon>
        <taxon>Botryosphaeriaceae</taxon>
        <taxon>Diplodia</taxon>
    </lineage>
</organism>
<dbReference type="PIRSF" id="PIRSF015974">
    <property type="entry name" value="CLN3_BTN1"/>
    <property type="match status" value="1"/>
</dbReference>
<comment type="caution">
    <text evidence="9">The sequence shown here is derived from an EMBL/GenBank/DDBJ whole genome shotgun (WGS) entry which is preliminary data.</text>
</comment>
<keyword evidence="5" id="KW-0029">Amino-acid transport</keyword>
<keyword evidence="3" id="KW-0813">Transport</keyword>
<feature type="transmembrane region" description="Helical" evidence="8">
    <location>
        <begin position="237"/>
        <end position="257"/>
    </location>
</feature>
<evidence type="ECO:0000313" key="9">
    <source>
        <dbReference type="EMBL" id="KAL1647339.1"/>
    </source>
</evidence>
<feature type="transmembrane region" description="Helical" evidence="8">
    <location>
        <begin position="61"/>
        <end position="81"/>
    </location>
</feature>
<dbReference type="Pfam" id="PF02487">
    <property type="entry name" value="CLN3"/>
    <property type="match status" value="1"/>
</dbReference>
<dbReference type="PANTHER" id="PTHR10981:SF0">
    <property type="entry name" value="BATTENIN"/>
    <property type="match status" value="1"/>
</dbReference>
<proteinExistence type="inferred from homology"/>
<dbReference type="Proteomes" id="UP001521184">
    <property type="component" value="Unassembled WGS sequence"/>
</dbReference>
<keyword evidence="7 8" id="KW-0472">Membrane</keyword>
<dbReference type="PRINTS" id="PR01315">
    <property type="entry name" value="BATTENIN"/>
</dbReference>
<feature type="transmembrane region" description="Helical" evidence="8">
    <location>
        <begin position="307"/>
        <end position="327"/>
    </location>
</feature>
<comment type="similarity">
    <text evidence="2 8">Belongs to the battenin family.</text>
</comment>
<dbReference type="Gene3D" id="1.20.1250.20">
    <property type="entry name" value="MFS general substrate transporter like domains"/>
    <property type="match status" value="1"/>
</dbReference>
<dbReference type="PANTHER" id="PTHR10981">
    <property type="entry name" value="BATTENIN"/>
    <property type="match status" value="1"/>
</dbReference>
<dbReference type="InterPro" id="IPR036259">
    <property type="entry name" value="MFS_trans_sf"/>
</dbReference>
<feature type="transmembrane region" description="Helical" evidence="8">
    <location>
        <begin position="182"/>
        <end position="200"/>
    </location>
</feature>
<keyword evidence="10" id="KW-1185">Reference proteome</keyword>
<protein>
    <recommendedName>
        <fullName evidence="8">Protein BTN</fullName>
    </recommendedName>
</protein>
<evidence type="ECO:0000256" key="3">
    <source>
        <dbReference type="ARBA" id="ARBA00022448"/>
    </source>
</evidence>
<gene>
    <name evidence="9" type="primary">BTN1_1</name>
    <name evidence="9" type="ORF">SLS58_002667</name>
</gene>
<keyword evidence="6 8" id="KW-1133">Transmembrane helix</keyword>
<accession>A0ABR3TY62</accession>
<feature type="transmembrane region" description="Helical" evidence="8">
    <location>
        <begin position="121"/>
        <end position="144"/>
    </location>
</feature>
<name>A0ABR3TY62_9PEZI</name>
<keyword evidence="8" id="KW-0926">Vacuole</keyword>
<reference evidence="9 10" key="1">
    <citation type="journal article" date="2023" name="Plant Dis.">
        <title>First Report of Diplodia intermedia Causing Canker and Dieback Diseases on Apple Trees in Canada.</title>
        <authorList>
            <person name="Ellouze W."/>
            <person name="Ilyukhin E."/>
            <person name="Sulman M."/>
            <person name="Ali S."/>
        </authorList>
    </citation>
    <scope>NUCLEOTIDE SEQUENCE [LARGE SCALE GENOMIC DNA]</scope>
    <source>
        <strain evidence="9 10">M45-28</strain>
    </source>
</reference>
<feature type="transmembrane region" description="Helical" evidence="8">
    <location>
        <begin position="333"/>
        <end position="352"/>
    </location>
</feature>